<evidence type="ECO:0000313" key="1">
    <source>
        <dbReference type="EMBL" id="OES45355.1"/>
    </source>
</evidence>
<keyword evidence="2" id="KW-1185">Reference proteome</keyword>
<proteinExistence type="predicted"/>
<dbReference type="OrthoDB" id="2914487at2"/>
<gene>
    <name evidence="1" type="ORF">BA724_04955</name>
</gene>
<reference evidence="1 2" key="1">
    <citation type="submission" date="2016-06" db="EMBL/GenBank/DDBJ databases">
        <title>Domibacillus iocasae genome sequencing.</title>
        <authorList>
            <person name="Verma A."/>
            <person name="Pal Y."/>
            <person name="Ojha A.K."/>
            <person name="Krishnamurthi S."/>
        </authorList>
    </citation>
    <scope>NUCLEOTIDE SEQUENCE [LARGE SCALE GENOMIC DNA]</scope>
    <source>
        <strain evidence="1 2">DSM 29979</strain>
    </source>
</reference>
<organism evidence="1 2">
    <name type="scientific">Domibacillus iocasae</name>
    <dbReference type="NCBI Taxonomy" id="1714016"/>
    <lineage>
        <taxon>Bacteria</taxon>
        <taxon>Bacillati</taxon>
        <taxon>Bacillota</taxon>
        <taxon>Bacilli</taxon>
        <taxon>Bacillales</taxon>
        <taxon>Bacillaceae</taxon>
        <taxon>Domibacillus</taxon>
    </lineage>
</organism>
<accession>A0A1E7DQS6</accession>
<dbReference type="RefSeq" id="WP_069938236.1">
    <property type="nucleotide sequence ID" value="NZ_MAMP01000020.1"/>
</dbReference>
<sequence length="59" mass="6677">MMGNIRCRICSDLIKETDIVAITKIYNIVHITCNPTDLGEGIEKEGVFQVLMDQYKSSK</sequence>
<dbReference type="AlphaFoldDB" id="A0A1E7DQS6"/>
<protein>
    <submittedName>
        <fullName evidence="1">Uncharacterized protein</fullName>
    </submittedName>
</protein>
<comment type="caution">
    <text evidence="1">The sequence shown here is derived from an EMBL/GenBank/DDBJ whole genome shotgun (WGS) entry which is preliminary data.</text>
</comment>
<dbReference type="EMBL" id="MAMP01000020">
    <property type="protein sequence ID" value="OES45355.1"/>
    <property type="molecule type" value="Genomic_DNA"/>
</dbReference>
<name>A0A1E7DQS6_9BACI</name>
<dbReference type="Proteomes" id="UP000095658">
    <property type="component" value="Unassembled WGS sequence"/>
</dbReference>
<evidence type="ECO:0000313" key="2">
    <source>
        <dbReference type="Proteomes" id="UP000095658"/>
    </source>
</evidence>